<keyword evidence="1" id="KW-0808">Transferase</keyword>
<accession>A0A7D9HTM4</accession>
<keyword evidence="1" id="KW-0695">RNA-directed DNA polymerase</keyword>
<dbReference type="AlphaFoldDB" id="A0A7D9HTM4"/>
<dbReference type="GO" id="GO:0003964">
    <property type="term" value="F:RNA-directed DNA polymerase activity"/>
    <property type="evidence" value="ECO:0007669"/>
    <property type="project" value="UniProtKB-KW"/>
</dbReference>
<protein>
    <submittedName>
        <fullName evidence="1">RNA-directed DNA polymerase from mobile element jockey</fullName>
    </submittedName>
</protein>
<name>A0A7D9HTM4_PARCT</name>
<keyword evidence="2" id="KW-1185">Reference proteome</keyword>
<evidence type="ECO:0000313" key="1">
    <source>
        <dbReference type="EMBL" id="CAB3989585.1"/>
    </source>
</evidence>
<evidence type="ECO:0000313" key="2">
    <source>
        <dbReference type="Proteomes" id="UP001152795"/>
    </source>
</evidence>
<organism evidence="1 2">
    <name type="scientific">Paramuricea clavata</name>
    <name type="common">Red gorgonian</name>
    <name type="synonym">Violescent sea-whip</name>
    <dbReference type="NCBI Taxonomy" id="317549"/>
    <lineage>
        <taxon>Eukaryota</taxon>
        <taxon>Metazoa</taxon>
        <taxon>Cnidaria</taxon>
        <taxon>Anthozoa</taxon>
        <taxon>Octocorallia</taxon>
        <taxon>Malacalcyonacea</taxon>
        <taxon>Plexauridae</taxon>
        <taxon>Paramuricea</taxon>
    </lineage>
</organism>
<gene>
    <name evidence="1" type="ORF">PACLA_8A063068</name>
</gene>
<proteinExistence type="predicted"/>
<reference evidence="1" key="1">
    <citation type="submission" date="2020-04" db="EMBL/GenBank/DDBJ databases">
        <authorList>
            <person name="Alioto T."/>
            <person name="Alioto T."/>
            <person name="Gomez Garrido J."/>
        </authorList>
    </citation>
    <scope>NUCLEOTIDE SEQUENCE</scope>
    <source>
        <strain evidence="1">A484AB</strain>
    </source>
</reference>
<dbReference type="EMBL" id="CACRXK020001514">
    <property type="protein sequence ID" value="CAB3989585.1"/>
    <property type="molecule type" value="Genomic_DNA"/>
</dbReference>
<comment type="caution">
    <text evidence="1">The sequence shown here is derived from an EMBL/GenBank/DDBJ whole genome shotgun (WGS) entry which is preliminary data.</text>
</comment>
<keyword evidence="1" id="KW-0548">Nucleotidyltransferase</keyword>
<dbReference type="Proteomes" id="UP001152795">
    <property type="component" value="Unassembled WGS sequence"/>
</dbReference>
<sequence>MDNFQKFSEPSLPPQKEFYSSLTDEDITNEDYNHAQKVWKSFDMKTMRDYHDLYLKVDVLLLADIMERFREICMENYRINLEYNGSCEFTSDLELKGSCEFTSDLEEPEKVSVEEKGMELYIPPAIAEAEGVIGLARDRIVQKASEGNCCIS</sequence>